<dbReference type="KEGG" id="mls:MSLAZ_1246"/>
<protein>
    <submittedName>
        <fullName evidence="1">Uncharacterized protein</fullName>
    </submittedName>
</protein>
<sequence>MTAISNDKENKNKTLEERIISEKNKLFLFIKERNEYIRSLPETEKKAFITSIQKIKESKGKIERLLVKKELKRGIDDLIFSFEDLPLFGKEYWFMKFTTDDGSRRQFFLTFGRSAGDTEVNGRYVENSKITNDKTDGYFVSWAYDEMKIKLTDDLGVIEVKDDRVTCSNKDLKADFYGSFPKYVLDISSNGKKVCCVDIREPEDNNYNSEVAENFRGLFGYRLASLYFDFEGLLFDKNFSGKCYAQKVIVIGPFIPWKWSRIIFMNGSILTYYIPNIEIGGLEYEIRNFMEFYDAETRKLHRFKKAKVHEYPLGKGDKRWVITAEEGKVFMVMKSYCKESFSFMNNFNFSYIENLVDVVDFQIEIEGKFITLKETGSGLGMVEDTSGFGI</sequence>
<dbReference type="AlphaFoldDB" id="A0A0E3S5J4"/>
<proteinExistence type="predicted"/>
<reference evidence="1 2" key="1">
    <citation type="submission" date="2014-07" db="EMBL/GenBank/DDBJ databases">
        <title>Methanogenic archaea and the global carbon cycle.</title>
        <authorList>
            <person name="Henriksen J.R."/>
            <person name="Luke J."/>
            <person name="Reinhart S."/>
            <person name="Benedict M.N."/>
            <person name="Youngblut N.D."/>
            <person name="Metcalf M.E."/>
            <person name="Whitaker R.J."/>
            <person name="Metcalf W.W."/>
        </authorList>
    </citation>
    <scope>NUCLEOTIDE SEQUENCE [LARGE SCALE GENOMIC DNA]</scope>
    <source>
        <strain evidence="1 2">Z-7289</strain>
    </source>
</reference>
<dbReference type="HOGENOM" id="CLU_059499_0_0_2"/>
<keyword evidence="2" id="KW-1185">Reference proteome</keyword>
<evidence type="ECO:0000313" key="2">
    <source>
        <dbReference type="Proteomes" id="UP000033072"/>
    </source>
</evidence>
<evidence type="ECO:0000313" key="1">
    <source>
        <dbReference type="EMBL" id="AKB74507.1"/>
    </source>
</evidence>
<dbReference type="RefSeq" id="WP_232308736.1">
    <property type="nucleotide sequence ID" value="NZ_CP009515.1"/>
</dbReference>
<gene>
    <name evidence="1" type="ORF">MSLAZ_1246</name>
</gene>
<organism evidence="1 2">
    <name type="scientific">Methanosarcina lacustris Z-7289</name>
    <dbReference type="NCBI Taxonomy" id="1434111"/>
    <lineage>
        <taxon>Archaea</taxon>
        <taxon>Methanobacteriati</taxon>
        <taxon>Methanobacteriota</taxon>
        <taxon>Stenosarchaea group</taxon>
        <taxon>Methanomicrobia</taxon>
        <taxon>Methanosarcinales</taxon>
        <taxon>Methanosarcinaceae</taxon>
        <taxon>Methanosarcina</taxon>
    </lineage>
</organism>
<dbReference type="PATRIC" id="fig|1434111.4.peg.1620"/>
<dbReference type="Proteomes" id="UP000033072">
    <property type="component" value="Chromosome"/>
</dbReference>
<accession>A0A0E3S5J4</accession>
<dbReference type="GeneID" id="24805979"/>
<dbReference type="EMBL" id="CP009515">
    <property type="protein sequence ID" value="AKB74507.1"/>
    <property type="molecule type" value="Genomic_DNA"/>
</dbReference>
<name>A0A0E3S5J4_9EURY</name>